<proteinExistence type="predicted"/>
<dbReference type="EMBL" id="UINC01004446">
    <property type="protein sequence ID" value="SVA14387.1"/>
    <property type="molecule type" value="Genomic_DNA"/>
</dbReference>
<feature type="non-terminal residue" evidence="1">
    <location>
        <position position="87"/>
    </location>
</feature>
<name>A0A381THY6_9ZZZZ</name>
<reference evidence="1" key="1">
    <citation type="submission" date="2018-05" db="EMBL/GenBank/DDBJ databases">
        <authorList>
            <person name="Lanie J.A."/>
            <person name="Ng W.-L."/>
            <person name="Kazmierczak K.M."/>
            <person name="Andrzejewski T.M."/>
            <person name="Davidsen T.M."/>
            <person name="Wayne K.J."/>
            <person name="Tettelin H."/>
            <person name="Glass J.I."/>
            <person name="Rusch D."/>
            <person name="Podicherti R."/>
            <person name="Tsui H.-C.T."/>
            <person name="Winkler M.E."/>
        </authorList>
    </citation>
    <scope>NUCLEOTIDE SEQUENCE</scope>
</reference>
<protein>
    <submittedName>
        <fullName evidence="1">Uncharacterized protein</fullName>
    </submittedName>
</protein>
<sequence>MGPYLGYGSQKELDAVRWNQRGQRRVVVVQDRETRIRNLIRKDKKVLPPYAFKKFTTKRKLSLPTSSFFPDHPGTWQGRGIYPHDTN</sequence>
<evidence type="ECO:0000313" key="1">
    <source>
        <dbReference type="EMBL" id="SVA14387.1"/>
    </source>
</evidence>
<dbReference type="AlphaFoldDB" id="A0A381THY6"/>
<accession>A0A381THY6</accession>
<gene>
    <name evidence="1" type="ORF">METZ01_LOCUS67241</name>
</gene>
<organism evidence="1">
    <name type="scientific">marine metagenome</name>
    <dbReference type="NCBI Taxonomy" id="408172"/>
    <lineage>
        <taxon>unclassified sequences</taxon>
        <taxon>metagenomes</taxon>
        <taxon>ecological metagenomes</taxon>
    </lineage>
</organism>